<feature type="compositionally biased region" description="Basic and acidic residues" evidence="1">
    <location>
        <begin position="15"/>
        <end position="27"/>
    </location>
</feature>
<organism evidence="2 3">
    <name type="scientific">Rattus norvegicus</name>
    <name type="common">Rat</name>
    <dbReference type="NCBI Taxonomy" id="10116"/>
    <lineage>
        <taxon>Eukaryota</taxon>
        <taxon>Metazoa</taxon>
        <taxon>Chordata</taxon>
        <taxon>Craniata</taxon>
        <taxon>Vertebrata</taxon>
        <taxon>Euteleostomi</taxon>
        <taxon>Mammalia</taxon>
        <taxon>Eutheria</taxon>
        <taxon>Euarchontoglires</taxon>
        <taxon>Glires</taxon>
        <taxon>Rodentia</taxon>
        <taxon>Myomorpha</taxon>
        <taxon>Muroidea</taxon>
        <taxon>Muridae</taxon>
        <taxon>Murinae</taxon>
        <taxon>Rattus</taxon>
    </lineage>
</organism>
<name>A6J9R0_RAT</name>
<feature type="region of interest" description="Disordered" evidence="1">
    <location>
        <begin position="1"/>
        <end position="34"/>
    </location>
</feature>
<accession>A6J9R0</accession>
<reference evidence="2 3" key="1">
    <citation type="submission" date="2005-09" db="EMBL/GenBank/DDBJ databases">
        <authorList>
            <person name="Mural R.J."/>
            <person name="Li P.W."/>
            <person name="Adams M.D."/>
            <person name="Amanatides P.G."/>
            <person name="Baden-Tillson H."/>
            <person name="Barnstead M."/>
            <person name="Chin S.H."/>
            <person name="Dew I."/>
            <person name="Evans C.A."/>
            <person name="Ferriera S."/>
            <person name="Flanigan M."/>
            <person name="Fosler C."/>
            <person name="Glodek A."/>
            <person name="Gu Z."/>
            <person name="Holt R.A."/>
            <person name="Jennings D."/>
            <person name="Kraft C.L."/>
            <person name="Lu F."/>
            <person name="Nguyen T."/>
            <person name="Nusskern D.R."/>
            <person name="Pfannkoch C.M."/>
            <person name="Sitter C."/>
            <person name="Sutton G.G."/>
            <person name="Venter J.C."/>
            <person name="Wang Z."/>
            <person name="Woodage T."/>
            <person name="Zheng X.H."/>
            <person name="Zhong F."/>
        </authorList>
    </citation>
    <scope>NUCLEOTIDE SEQUENCE [LARGE SCALE GENOMIC DNA]</scope>
    <source>
        <strain>BN</strain>
        <strain evidence="3">Sprague-Dawley</strain>
    </source>
</reference>
<proteinExistence type="predicted"/>
<evidence type="ECO:0000256" key="1">
    <source>
        <dbReference type="SAM" id="MobiDB-lite"/>
    </source>
</evidence>
<evidence type="ECO:0000313" key="3">
    <source>
        <dbReference type="Proteomes" id="UP000234681"/>
    </source>
</evidence>
<sequence>MLMGAEGIHSPFRQRYTDDLRPEKGQDGESYTSQPNRAGGFRVCYVAKVIHAHLLAMPGV</sequence>
<dbReference type="Proteomes" id="UP000234681">
    <property type="component" value="Chromosome 1"/>
</dbReference>
<dbReference type="EMBL" id="CH473979">
    <property type="protein sequence ID" value="EDM07824.1"/>
    <property type="molecule type" value="Genomic_DNA"/>
</dbReference>
<gene>
    <name evidence="2" type="ORF">rCG_53756</name>
</gene>
<evidence type="ECO:0000313" key="2">
    <source>
        <dbReference type="EMBL" id="EDM07824.1"/>
    </source>
</evidence>
<dbReference type="AlphaFoldDB" id="A6J9R0"/>
<protein>
    <submittedName>
        <fullName evidence="2">RCG53756</fullName>
    </submittedName>
</protein>